<feature type="region of interest" description="Disordered" evidence="1">
    <location>
        <begin position="65"/>
        <end position="153"/>
    </location>
</feature>
<organism evidence="2 3">
    <name type="scientific">Populus alba x Populus x berolinensis</name>
    <dbReference type="NCBI Taxonomy" id="444605"/>
    <lineage>
        <taxon>Eukaryota</taxon>
        <taxon>Viridiplantae</taxon>
        <taxon>Streptophyta</taxon>
        <taxon>Embryophyta</taxon>
        <taxon>Tracheophyta</taxon>
        <taxon>Spermatophyta</taxon>
        <taxon>Magnoliopsida</taxon>
        <taxon>eudicotyledons</taxon>
        <taxon>Gunneridae</taxon>
        <taxon>Pentapetalae</taxon>
        <taxon>rosids</taxon>
        <taxon>fabids</taxon>
        <taxon>Malpighiales</taxon>
        <taxon>Salicaceae</taxon>
        <taxon>Saliceae</taxon>
        <taxon>Populus</taxon>
    </lineage>
</organism>
<name>A0AAD6LGX6_9ROSI</name>
<dbReference type="Proteomes" id="UP001164929">
    <property type="component" value="Chromosome 17"/>
</dbReference>
<gene>
    <name evidence="2" type="ORF">NC653_037423</name>
</gene>
<protein>
    <submittedName>
        <fullName evidence="2">Uncharacterized protein</fullName>
    </submittedName>
</protein>
<dbReference type="EMBL" id="JAQIZT010000017">
    <property type="protein sequence ID" value="KAJ6959121.1"/>
    <property type="molecule type" value="Genomic_DNA"/>
</dbReference>
<feature type="compositionally biased region" description="Basic and acidic residues" evidence="1">
    <location>
        <begin position="92"/>
        <end position="109"/>
    </location>
</feature>
<reference evidence="2" key="1">
    <citation type="journal article" date="2023" name="Mol. Ecol. Resour.">
        <title>Chromosome-level genome assembly of a triploid poplar Populus alba 'Berolinensis'.</title>
        <authorList>
            <person name="Chen S."/>
            <person name="Yu Y."/>
            <person name="Wang X."/>
            <person name="Wang S."/>
            <person name="Zhang T."/>
            <person name="Zhou Y."/>
            <person name="He R."/>
            <person name="Meng N."/>
            <person name="Wang Y."/>
            <person name="Liu W."/>
            <person name="Liu Z."/>
            <person name="Liu J."/>
            <person name="Guo Q."/>
            <person name="Huang H."/>
            <person name="Sederoff R.R."/>
            <person name="Wang G."/>
            <person name="Qu G."/>
            <person name="Chen S."/>
        </authorList>
    </citation>
    <scope>NUCLEOTIDE SEQUENCE</scope>
    <source>
        <strain evidence="2">SC-2020</strain>
    </source>
</reference>
<dbReference type="AlphaFoldDB" id="A0AAD6LGX6"/>
<sequence length="153" mass="16960">MTHRTLLPSGHLDLPAASKTLHIHPPAITPSSGLLSSIKTLPTDHGEGIEKRTGESHYTTIDLFISRAKASKPKPEKDQQKNTKNMQRKKNERREKGIENRYCDLCTEKKKNRPHPLGTTVVSSSPSPPTATPRVSNRQQRNLPPFSFPAAAP</sequence>
<accession>A0AAD6LGX6</accession>
<comment type="caution">
    <text evidence="2">The sequence shown here is derived from an EMBL/GenBank/DDBJ whole genome shotgun (WGS) entry which is preliminary data.</text>
</comment>
<evidence type="ECO:0000313" key="2">
    <source>
        <dbReference type="EMBL" id="KAJ6959121.1"/>
    </source>
</evidence>
<keyword evidence="3" id="KW-1185">Reference proteome</keyword>
<evidence type="ECO:0000313" key="3">
    <source>
        <dbReference type="Proteomes" id="UP001164929"/>
    </source>
</evidence>
<evidence type="ECO:0000256" key="1">
    <source>
        <dbReference type="SAM" id="MobiDB-lite"/>
    </source>
</evidence>
<proteinExistence type="predicted"/>